<evidence type="ECO:0000256" key="5">
    <source>
        <dbReference type="ARBA" id="ARBA00023136"/>
    </source>
</evidence>
<sequence>MSEQQTKRPKDNAFYQQRLKYWQPLFTPVNVIITFSIIGVLFIGIGIPILISSNDIVEYSIHYGGKKSTEPECVITKNDEGKKCTVTFSIDKDMKAPIHMYYELDGFYQNHRLYVNSRDDNQLRGVDVPLATLESNCGNTTKEDGLILNPCGSVANSLFNDVFTLHDSDYVLNEHDISWKYDREKFNNPSNYGDPNYKWLYQSYPDVIPMNKSDDITSASYYGGGVKNEHFIVWMRAAALPRFRKLYGRIEKDIPAGTQLKVDILVNFFVSNTTEKSLVITTTNWLGGKNLFLGWGYIAVGIVCIIFAIVFIVKQLTCPRKMGDIRYLKMD</sequence>
<evidence type="ECO:0000256" key="2">
    <source>
        <dbReference type="ARBA" id="ARBA00009457"/>
    </source>
</evidence>
<dbReference type="PANTHER" id="PTHR10926">
    <property type="entry name" value="CELL CYCLE CONTROL PROTEIN 50"/>
    <property type="match status" value="1"/>
</dbReference>
<dbReference type="Proteomes" id="UP000078348">
    <property type="component" value="Unassembled WGS sequence"/>
</dbReference>
<dbReference type="Pfam" id="PF03381">
    <property type="entry name" value="CDC50"/>
    <property type="match status" value="1"/>
</dbReference>
<keyword evidence="9" id="KW-1185">Reference proteome</keyword>
<evidence type="ECO:0000313" key="8">
    <source>
        <dbReference type="EMBL" id="OAO15568.1"/>
    </source>
</evidence>
<dbReference type="OrthoDB" id="340608at2759"/>
<dbReference type="GO" id="GO:0005794">
    <property type="term" value="C:Golgi apparatus"/>
    <property type="evidence" value="ECO:0007669"/>
    <property type="project" value="TreeGrafter"/>
</dbReference>
<dbReference type="EMBL" id="LXWW01000129">
    <property type="protein sequence ID" value="OAO15568.1"/>
    <property type="molecule type" value="Genomic_DNA"/>
</dbReference>
<evidence type="ECO:0000313" key="9">
    <source>
        <dbReference type="Proteomes" id="UP000078348"/>
    </source>
</evidence>
<comment type="subcellular location">
    <subcellularLocation>
        <location evidence="1">Membrane</location>
        <topology evidence="1">Multi-pass membrane protein</topology>
    </subcellularLocation>
</comment>
<dbReference type="InterPro" id="IPR005045">
    <property type="entry name" value="CDC50/LEM3_fam"/>
</dbReference>
<keyword evidence="3 7" id="KW-0812">Transmembrane</keyword>
<dbReference type="GO" id="GO:0005783">
    <property type="term" value="C:endoplasmic reticulum"/>
    <property type="evidence" value="ECO:0007669"/>
    <property type="project" value="TreeGrafter"/>
</dbReference>
<proteinExistence type="inferred from homology"/>
<accession>A0A196SEY9</accession>
<keyword evidence="5 6" id="KW-0472">Membrane</keyword>
<dbReference type="AlphaFoldDB" id="A0A196SEY9"/>
<gene>
    <name evidence="8" type="ORF">AV274_2641</name>
</gene>
<name>A0A196SEY9_BLAHN</name>
<organism evidence="8 9">
    <name type="scientific">Blastocystis sp. subtype 1 (strain ATCC 50177 / NandII)</name>
    <dbReference type="NCBI Taxonomy" id="478820"/>
    <lineage>
        <taxon>Eukaryota</taxon>
        <taxon>Sar</taxon>
        <taxon>Stramenopiles</taxon>
        <taxon>Bigyra</taxon>
        <taxon>Opalozoa</taxon>
        <taxon>Opalinata</taxon>
        <taxon>Blastocystidae</taxon>
        <taxon>Blastocystis</taxon>
    </lineage>
</organism>
<evidence type="ECO:0000256" key="1">
    <source>
        <dbReference type="ARBA" id="ARBA00004141"/>
    </source>
</evidence>
<feature type="transmembrane region" description="Helical" evidence="7">
    <location>
        <begin position="292"/>
        <end position="313"/>
    </location>
</feature>
<evidence type="ECO:0000256" key="6">
    <source>
        <dbReference type="PIRNR" id="PIRNR015840"/>
    </source>
</evidence>
<protein>
    <submittedName>
        <fullName evidence="8">Cell cycle control 50</fullName>
    </submittedName>
</protein>
<dbReference type="PIRSF" id="PIRSF015840">
    <property type="entry name" value="DUF284_TM_euk"/>
    <property type="match status" value="1"/>
</dbReference>
<dbReference type="GO" id="GO:0005886">
    <property type="term" value="C:plasma membrane"/>
    <property type="evidence" value="ECO:0007669"/>
    <property type="project" value="TreeGrafter"/>
</dbReference>
<comment type="similarity">
    <text evidence="2 6">Belongs to the CDC50/LEM3 family.</text>
</comment>
<reference evidence="8 9" key="1">
    <citation type="submission" date="2016-05" db="EMBL/GenBank/DDBJ databases">
        <title>Nuclear genome of Blastocystis sp. subtype 1 NandII.</title>
        <authorList>
            <person name="Gentekaki E."/>
            <person name="Curtis B."/>
            <person name="Stairs C."/>
            <person name="Eme L."/>
            <person name="Herman E."/>
            <person name="Klimes V."/>
            <person name="Arias M.C."/>
            <person name="Elias M."/>
            <person name="Hilliou F."/>
            <person name="Klute M."/>
            <person name="Malik S.-B."/>
            <person name="Pightling A."/>
            <person name="Rachubinski R."/>
            <person name="Salas D."/>
            <person name="Schlacht A."/>
            <person name="Suga H."/>
            <person name="Archibald J."/>
            <person name="Ball S.G."/>
            <person name="Clark G."/>
            <person name="Dacks J."/>
            <person name="Van Der Giezen M."/>
            <person name="Tsaousis A."/>
            <person name="Roger A."/>
        </authorList>
    </citation>
    <scope>NUCLEOTIDE SEQUENCE [LARGE SCALE GENOMIC DNA]</scope>
    <source>
        <strain evidence="9">ATCC 50177 / NandII</strain>
    </source>
</reference>
<evidence type="ECO:0000256" key="4">
    <source>
        <dbReference type="ARBA" id="ARBA00022989"/>
    </source>
</evidence>
<dbReference type="PANTHER" id="PTHR10926:SF0">
    <property type="entry name" value="CDC50, ISOFORM A"/>
    <property type="match status" value="1"/>
</dbReference>
<evidence type="ECO:0000256" key="7">
    <source>
        <dbReference type="SAM" id="Phobius"/>
    </source>
</evidence>
<dbReference type="STRING" id="478820.A0A196SEY9"/>
<comment type="caution">
    <text evidence="8">The sequence shown here is derived from an EMBL/GenBank/DDBJ whole genome shotgun (WGS) entry which is preliminary data.</text>
</comment>
<evidence type="ECO:0000256" key="3">
    <source>
        <dbReference type="ARBA" id="ARBA00022692"/>
    </source>
</evidence>
<feature type="transmembrane region" description="Helical" evidence="7">
    <location>
        <begin position="25"/>
        <end position="51"/>
    </location>
</feature>
<keyword evidence="4 7" id="KW-1133">Transmembrane helix</keyword>